<feature type="transmembrane region" description="Helical" evidence="6">
    <location>
        <begin position="216"/>
        <end position="239"/>
    </location>
</feature>
<evidence type="ECO:0000256" key="3">
    <source>
        <dbReference type="ARBA" id="ARBA00022989"/>
    </source>
</evidence>
<dbReference type="PRINTS" id="PR00625">
    <property type="entry name" value="JDOMAIN"/>
</dbReference>
<evidence type="ECO:0000256" key="5">
    <source>
        <dbReference type="ARBA" id="ARBA00023186"/>
    </source>
</evidence>
<keyword evidence="5" id="KW-0143">Chaperone</keyword>
<dbReference type="PROSITE" id="PS00636">
    <property type="entry name" value="DNAJ_1"/>
    <property type="match status" value="1"/>
</dbReference>
<sequence>MGRASSHGLSISFFSHALSLPTVFLVFFLLACPACGIYCDEDDCYDLLGVMQSANASEIKKAYYKLSLKHHPDKNPDPESKKQFVKIANAYEILKDEATREQYDYAIEHPEEVFYNAARYYHAYYGHKTDPRAVLLGVLLIFSSLQYLNRWSRCIQAINMVKKTPAYKNRLKALELERTGLVTNRKKANKQMDKKVEEELSNELNLQIQGAEKPTMWNLFAIQLILLPYALGNLSLWKFCWFWRYQIKKAPLTWEDACYLTQSCLKVPHDAWKNIGNEKC</sequence>
<feature type="signal peptide" evidence="7">
    <location>
        <begin position="1"/>
        <end position="36"/>
    </location>
</feature>
<evidence type="ECO:0000256" key="4">
    <source>
        <dbReference type="ARBA" id="ARBA00023136"/>
    </source>
</evidence>
<dbReference type="InterPro" id="IPR044632">
    <property type="entry name" value="DNAJC25-like"/>
</dbReference>
<proteinExistence type="predicted"/>
<dbReference type="EMBL" id="JBBWWR010000013">
    <property type="protein sequence ID" value="KAK8955739.1"/>
    <property type="molecule type" value="Genomic_DNA"/>
</dbReference>
<dbReference type="Proteomes" id="UP001412067">
    <property type="component" value="Unassembled WGS sequence"/>
</dbReference>
<evidence type="ECO:0000313" key="10">
    <source>
        <dbReference type="Proteomes" id="UP001412067"/>
    </source>
</evidence>
<dbReference type="InterPro" id="IPR001623">
    <property type="entry name" value="DnaJ_domain"/>
</dbReference>
<evidence type="ECO:0000256" key="1">
    <source>
        <dbReference type="ARBA" id="ARBA00004141"/>
    </source>
</evidence>
<keyword evidence="3 6" id="KW-1133">Transmembrane helix</keyword>
<feature type="domain" description="J" evidence="8">
    <location>
        <begin position="43"/>
        <end position="107"/>
    </location>
</feature>
<evidence type="ECO:0000256" key="7">
    <source>
        <dbReference type="SAM" id="SignalP"/>
    </source>
</evidence>
<evidence type="ECO:0000256" key="6">
    <source>
        <dbReference type="SAM" id="Phobius"/>
    </source>
</evidence>
<dbReference type="PROSITE" id="PS51257">
    <property type="entry name" value="PROKAR_LIPOPROTEIN"/>
    <property type="match status" value="1"/>
</dbReference>
<dbReference type="PROSITE" id="PS50076">
    <property type="entry name" value="DNAJ_2"/>
    <property type="match status" value="1"/>
</dbReference>
<gene>
    <name evidence="9" type="primary">ATJ49</name>
    <name evidence="9" type="ORF">KSP40_PGU006381</name>
</gene>
<dbReference type="Pfam" id="PF00226">
    <property type="entry name" value="DnaJ"/>
    <property type="match status" value="1"/>
</dbReference>
<feature type="chain" id="PRO_5045084963" evidence="7">
    <location>
        <begin position="37"/>
        <end position="280"/>
    </location>
</feature>
<evidence type="ECO:0000313" key="9">
    <source>
        <dbReference type="EMBL" id="KAK8955739.1"/>
    </source>
</evidence>
<evidence type="ECO:0000259" key="8">
    <source>
        <dbReference type="PROSITE" id="PS50076"/>
    </source>
</evidence>
<reference evidence="9 10" key="1">
    <citation type="journal article" date="2022" name="Nat. Plants">
        <title>Genomes of leafy and leafless Platanthera orchids illuminate the evolution of mycoheterotrophy.</title>
        <authorList>
            <person name="Li M.H."/>
            <person name="Liu K.W."/>
            <person name="Li Z."/>
            <person name="Lu H.C."/>
            <person name="Ye Q.L."/>
            <person name="Zhang D."/>
            <person name="Wang J.Y."/>
            <person name="Li Y.F."/>
            <person name="Zhong Z.M."/>
            <person name="Liu X."/>
            <person name="Yu X."/>
            <person name="Liu D.K."/>
            <person name="Tu X.D."/>
            <person name="Liu B."/>
            <person name="Hao Y."/>
            <person name="Liao X.Y."/>
            <person name="Jiang Y.T."/>
            <person name="Sun W.H."/>
            <person name="Chen J."/>
            <person name="Chen Y.Q."/>
            <person name="Ai Y."/>
            <person name="Zhai J.W."/>
            <person name="Wu S.S."/>
            <person name="Zhou Z."/>
            <person name="Hsiao Y.Y."/>
            <person name="Wu W.L."/>
            <person name="Chen Y.Y."/>
            <person name="Lin Y.F."/>
            <person name="Hsu J.L."/>
            <person name="Li C.Y."/>
            <person name="Wang Z.W."/>
            <person name="Zhao X."/>
            <person name="Zhong W.Y."/>
            <person name="Ma X.K."/>
            <person name="Ma L."/>
            <person name="Huang J."/>
            <person name="Chen G.Z."/>
            <person name="Huang M.Z."/>
            <person name="Huang L."/>
            <person name="Peng D.H."/>
            <person name="Luo Y.B."/>
            <person name="Zou S.Q."/>
            <person name="Chen S.P."/>
            <person name="Lan S."/>
            <person name="Tsai W.C."/>
            <person name="Van de Peer Y."/>
            <person name="Liu Z.J."/>
        </authorList>
    </citation>
    <scope>NUCLEOTIDE SEQUENCE [LARGE SCALE GENOMIC DNA]</scope>
    <source>
        <strain evidence="9">Lor288</strain>
    </source>
</reference>
<keyword evidence="10" id="KW-1185">Reference proteome</keyword>
<keyword evidence="2 6" id="KW-0812">Transmembrane</keyword>
<evidence type="ECO:0000256" key="2">
    <source>
        <dbReference type="ARBA" id="ARBA00022692"/>
    </source>
</evidence>
<keyword evidence="7" id="KW-0732">Signal</keyword>
<dbReference type="SMART" id="SM00271">
    <property type="entry name" value="DnaJ"/>
    <property type="match status" value="1"/>
</dbReference>
<keyword evidence="4 6" id="KW-0472">Membrane</keyword>
<name>A0ABR2M1P0_9ASPA</name>
<accession>A0ABR2M1P0</accession>
<dbReference type="InterPro" id="IPR018253">
    <property type="entry name" value="DnaJ_domain_CS"/>
</dbReference>
<dbReference type="InterPro" id="IPR036869">
    <property type="entry name" value="J_dom_sf"/>
</dbReference>
<dbReference type="SUPFAM" id="SSF46565">
    <property type="entry name" value="Chaperone J-domain"/>
    <property type="match status" value="1"/>
</dbReference>
<dbReference type="CDD" id="cd06257">
    <property type="entry name" value="DnaJ"/>
    <property type="match status" value="1"/>
</dbReference>
<protein>
    <submittedName>
        <fullName evidence="9">Chaperone protein dnaJ 49</fullName>
    </submittedName>
</protein>
<dbReference type="PANTHER" id="PTHR44176:SF1">
    <property type="entry name" value="DNAJ HOMOLOG SUBFAMILY C MEMBER 25"/>
    <property type="match status" value="1"/>
</dbReference>
<comment type="subcellular location">
    <subcellularLocation>
        <location evidence="1">Membrane</location>
        <topology evidence="1">Multi-pass membrane protein</topology>
    </subcellularLocation>
</comment>
<dbReference type="Gene3D" id="1.10.287.110">
    <property type="entry name" value="DnaJ domain"/>
    <property type="match status" value="1"/>
</dbReference>
<organism evidence="9 10">
    <name type="scientific">Platanthera guangdongensis</name>
    <dbReference type="NCBI Taxonomy" id="2320717"/>
    <lineage>
        <taxon>Eukaryota</taxon>
        <taxon>Viridiplantae</taxon>
        <taxon>Streptophyta</taxon>
        <taxon>Embryophyta</taxon>
        <taxon>Tracheophyta</taxon>
        <taxon>Spermatophyta</taxon>
        <taxon>Magnoliopsida</taxon>
        <taxon>Liliopsida</taxon>
        <taxon>Asparagales</taxon>
        <taxon>Orchidaceae</taxon>
        <taxon>Orchidoideae</taxon>
        <taxon>Orchideae</taxon>
        <taxon>Orchidinae</taxon>
        <taxon>Platanthera</taxon>
    </lineage>
</organism>
<dbReference type="PANTHER" id="PTHR44176">
    <property type="entry name" value="DNAJ HOMOLOG SUBFAMILY C MEMBER 25"/>
    <property type="match status" value="1"/>
</dbReference>
<comment type="caution">
    <text evidence="9">The sequence shown here is derived from an EMBL/GenBank/DDBJ whole genome shotgun (WGS) entry which is preliminary data.</text>
</comment>